<organism evidence="5 6">
    <name type="scientific">Nannochloropsis gaditana</name>
    <dbReference type="NCBI Taxonomy" id="72520"/>
    <lineage>
        <taxon>Eukaryota</taxon>
        <taxon>Sar</taxon>
        <taxon>Stramenopiles</taxon>
        <taxon>Ochrophyta</taxon>
        <taxon>Eustigmatophyceae</taxon>
        <taxon>Eustigmatales</taxon>
        <taxon>Monodopsidaceae</taxon>
        <taxon>Nannochloropsis</taxon>
    </lineage>
</organism>
<feature type="region of interest" description="Disordered" evidence="2">
    <location>
        <begin position="376"/>
        <end position="666"/>
    </location>
</feature>
<accession>W7U4B0</accession>
<feature type="coiled-coil region" evidence="1">
    <location>
        <begin position="222"/>
        <end position="305"/>
    </location>
</feature>
<evidence type="ECO:0000313" key="6">
    <source>
        <dbReference type="Proteomes" id="UP000019335"/>
    </source>
</evidence>
<comment type="caution">
    <text evidence="5">The sequence shown here is derived from an EMBL/GenBank/DDBJ whole genome shotgun (WGS) entry which is preliminary data.</text>
</comment>
<evidence type="ECO:0000313" key="5">
    <source>
        <dbReference type="EMBL" id="EWM27771.1"/>
    </source>
</evidence>
<feature type="compositionally biased region" description="Pro residues" evidence="2">
    <location>
        <begin position="433"/>
        <end position="444"/>
    </location>
</feature>
<dbReference type="EMBL" id="AZIL01000414">
    <property type="protein sequence ID" value="EWM27771.1"/>
    <property type="molecule type" value="Genomic_DNA"/>
</dbReference>
<dbReference type="InterPro" id="IPR011992">
    <property type="entry name" value="EF-hand-dom_pair"/>
</dbReference>
<dbReference type="OrthoDB" id="524326at2759"/>
<dbReference type="GO" id="GO:0016197">
    <property type="term" value="P:endosomal transport"/>
    <property type="evidence" value="ECO:0007669"/>
    <property type="project" value="TreeGrafter"/>
</dbReference>
<feature type="compositionally biased region" description="Polar residues" evidence="2">
    <location>
        <begin position="483"/>
        <end position="494"/>
    </location>
</feature>
<keyword evidence="6" id="KW-1185">Reference proteome</keyword>
<sequence>MSSEDRARYLNHFGPCDVNGDGFVDGPQAVELFSRSGLDRSVLGRVWDLADADKDSRLSPGEFAVAMHLIVCISKRGLPVPERLPPSLTSSLSPPPAPSAPAPNAAAVPSPSPPAPARTHSLPQHATASTPEATPSLTASPATAPLMGQSLPASSLAGLGSTLSESTRPPSTSLSATGTLPPSGNGEEGLGGAVAGVQALAQKLKAEHIALKASVDTNQADAARAQETLAKTLEEVTGLQGELSRLRQLAATADEEQRQIFQSLGAARKHRELLLGEVEKARAEVDRLQAQKSSLVEEMASLKVEASSVQASREGIAALAEEHQGEAEAAQAETTLLHSLLSAMVGTSARVGREVEGLKGEVEGARASLRAAHARAEAQKDSLLRARQEREAATAERHAAIVRLASGESGKPSRPVPLPSSEPVPSSTASSLPPSPPPPPPPPHANLSPSLQGPAALPPKVASSSSLGSSVSSHPSQTHSPSGPANSTFGSSSALPVKETATTSPASAPSTAATAGTDDHVKALSDGFDDNFGAHVTAASFEADGNSKHPNQGGFGGGRDDDFDFPAPEAGGMAGIGGISDTFPAPETMQAQAAGTTRAETTSSTGGKGSVMSSDAFASDPFAFPDDDAFGSSLPSSSLPPPAAAPAEGKKDDVNDAFSSNAFDKF</sequence>
<dbReference type="Gene3D" id="1.10.238.10">
    <property type="entry name" value="EF-hand"/>
    <property type="match status" value="1"/>
</dbReference>
<dbReference type="GO" id="GO:0005509">
    <property type="term" value="F:calcium ion binding"/>
    <property type="evidence" value="ECO:0007669"/>
    <property type="project" value="InterPro"/>
</dbReference>
<dbReference type="GO" id="GO:0005886">
    <property type="term" value="C:plasma membrane"/>
    <property type="evidence" value="ECO:0007669"/>
    <property type="project" value="TreeGrafter"/>
</dbReference>
<name>W7U4B0_9STRA</name>
<evidence type="ECO:0000259" key="4">
    <source>
        <dbReference type="PROSITE" id="PS50222"/>
    </source>
</evidence>
<protein>
    <submittedName>
        <fullName evidence="5">Uba ts-n domain containing protein</fullName>
    </submittedName>
</protein>
<dbReference type="PROSITE" id="PS50031">
    <property type="entry name" value="EH"/>
    <property type="match status" value="1"/>
</dbReference>
<evidence type="ECO:0000256" key="2">
    <source>
        <dbReference type="SAM" id="MobiDB-lite"/>
    </source>
</evidence>
<dbReference type="GO" id="GO:0005737">
    <property type="term" value="C:cytoplasm"/>
    <property type="evidence" value="ECO:0007669"/>
    <property type="project" value="TreeGrafter"/>
</dbReference>
<feature type="compositionally biased region" description="Polar residues" evidence="2">
    <location>
        <begin position="168"/>
        <end position="182"/>
    </location>
</feature>
<dbReference type="AlphaFoldDB" id="W7U4B0"/>
<dbReference type="CDD" id="cd00052">
    <property type="entry name" value="EH"/>
    <property type="match status" value="1"/>
</dbReference>
<dbReference type="InterPro" id="IPR002048">
    <property type="entry name" value="EF_hand_dom"/>
</dbReference>
<evidence type="ECO:0000256" key="1">
    <source>
        <dbReference type="SAM" id="Coils"/>
    </source>
</evidence>
<feature type="region of interest" description="Disordered" evidence="2">
    <location>
        <begin position="84"/>
        <end position="191"/>
    </location>
</feature>
<feature type="compositionally biased region" description="Low complexity" evidence="2">
    <location>
        <begin position="463"/>
        <end position="482"/>
    </location>
</feature>
<evidence type="ECO:0000259" key="3">
    <source>
        <dbReference type="PROSITE" id="PS50031"/>
    </source>
</evidence>
<feature type="compositionally biased region" description="Polar residues" evidence="2">
    <location>
        <begin position="589"/>
        <end position="605"/>
    </location>
</feature>
<feature type="compositionally biased region" description="Basic and acidic residues" evidence="2">
    <location>
        <begin position="376"/>
        <end position="399"/>
    </location>
</feature>
<proteinExistence type="predicted"/>
<feature type="compositionally biased region" description="Low complexity" evidence="2">
    <location>
        <begin position="126"/>
        <end position="167"/>
    </location>
</feature>
<dbReference type="PANTHER" id="PTHR11216:SF174">
    <property type="entry name" value="GH06923P"/>
    <property type="match status" value="1"/>
</dbReference>
<dbReference type="Pfam" id="PF12763">
    <property type="entry name" value="EH"/>
    <property type="match status" value="1"/>
</dbReference>
<feature type="domain" description="EF-hand" evidence="4">
    <location>
        <begin position="38"/>
        <end position="73"/>
    </location>
</feature>
<dbReference type="SUPFAM" id="SSF47473">
    <property type="entry name" value="EF-hand"/>
    <property type="match status" value="1"/>
</dbReference>
<gene>
    <name evidence="5" type="ORF">Naga_100187g11</name>
</gene>
<dbReference type="InterPro" id="IPR000261">
    <property type="entry name" value="EH_dom"/>
</dbReference>
<feature type="compositionally biased region" description="Low complexity" evidence="2">
    <location>
        <begin position="613"/>
        <end position="637"/>
    </location>
</feature>
<reference evidence="5 6" key="1">
    <citation type="journal article" date="2014" name="Mol. Plant">
        <title>Chromosome Scale Genome Assembly and Transcriptome Profiling of Nannochloropsis gaditana in Nitrogen Depletion.</title>
        <authorList>
            <person name="Corteggiani Carpinelli E."/>
            <person name="Telatin A."/>
            <person name="Vitulo N."/>
            <person name="Forcato C."/>
            <person name="D'Angelo M."/>
            <person name="Schiavon R."/>
            <person name="Vezzi A."/>
            <person name="Giacometti G.M."/>
            <person name="Morosinotto T."/>
            <person name="Valle G."/>
        </authorList>
    </citation>
    <scope>NUCLEOTIDE SEQUENCE [LARGE SCALE GENOMIC DNA]</scope>
    <source>
        <strain evidence="5 6">B-31</strain>
    </source>
</reference>
<feature type="compositionally biased region" description="Low complexity" evidence="2">
    <location>
        <begin position="500"/>
        <end position="515"/>
    </location>
</feature>
<feature type="compositionally biased region" description="Low complexity" evidence="2">
    <location>
        <begin position="423"/>
        <end position="432"/>
    </location>
</feature>
<dbReference type="PROSITE" id="PS50222">
    <property type="entry name" value="EF_HAND_2"/>
    <property type="match status" value="1"/>
</dbReference>
<dbReference type="GO" id="GO:0006897">
    <property type="term" value="P:endocytosis"/>
    <property type="evidence" value="ECO:0007669"/>
    <property type="project" value="TreeGrafter"/>
</dbReference>
<feature type="compositionally biased region" description="Polar residues" evidence="2">
    <location>
        <begin position="657"/>
        <end position="666"/>
    </location>
</feature>
<feature type="domain" description="EH" evidence="3">
    <location>
        <begin position="5"/>
        <end position="95"/>
    </location>
</feature>
<keyword evidence="1" id="KW-0175">Coiled coil</keyword>
<dbReference type="SMART" id="SM00027">
    <property type="entry name" value="EH"/>
    <property type="match status" value="1"/>
</dbReference>
<dbReference type="PANTHER" id="PTHR11216">
    <property type="entry name" value="EH DOMAIN"/>
    <property type="match status" value="1"/>
</dbReference>
<dbReference type="Proteomes" id="UP000019335">
    <property type="component" value="Chromosome 6"/>
</dbReference>